<dbReference type="Gene3D" id="3.90.1200.10">
    <property type="match status" value="1"/>
</dbReference>
<keyword evidence="3" id="KW-1185">Reference proteome</keyword>
<sequence>MNKKDLQPTLESPFLVECIREYYHVQAIELHRLPSDSGKYIFRVDLADGTRQILRVVTDPDKSAFFELARLLQFFEQQGYPAERIILTIGQTATASVEGWQLLMTTFLVGAPLEYTPSAFRLLGGAVGRLHALKPALTYNPPRAGMLPSNELAFAQRQLDAVAALVPPVYIPQFDLLEEALSSLDRGTHLPTTLIHNDCHPFNAVMMAPGHVSLLDWEGSGLGPAVLDVAFLLSNCDGKAPWFPLEADDPFHPNTRLLHAVIEGYCQYYQLTTAELDYLVDAIRFRSLVFGACSFAAAIAQQQNAGFSQWWWTRYRAVDEIADQARTRFEQLFR</sequence>
<evidence type="ECO:0000313" key="2">
    <source>
        <dbReference type="EMBL" id="GLV60167.1"/>
    </source>
</evidence>
<dbReference type="Proteomes" id="UP001344906">
    <property type="component" value="Unassembled WGS sequence"/>
</dbReference>
<organism evidence="2 3">
    <name type="scientific">Dictyobacter halimunensis</name>
    <dbReference type="NCBI Taxonomy" id="3026934"/>
    <lineage>
        <taxon>Bacteria</taxon>
        <taxon>Bacillati</taxon>
        <taxon>Chloroflexota</taxon>
        <taxon>Ktedonobacteria</taxon>
        <taxon>Ktedonobacterales</taxon>
        <taxon>Dictyobacteraceae</taxon>
        <taxon>Dictyobacter</taxon>
    </lineage>
</organism>
<protein>
    <recommendedName>
        <fullName evidence="1">Aminoglycoside phosphotransferase domain-containing protein</fullName>
    </recommendedName>
</protein>
<comment type="caution">
    <text evidence="2">The sequence shown here is derived from an EMBL/GenBank/DDBJ whole genome shotgun (WGS) entry which is preliminary data.</text>
</comment>
<name>A0ABQ6G3S1_9CHLR</name>
<dbReference type="EMBL" id="BSRI01000002">
    <property type="protein sequence ID" value="GLV60167.1"/>
    <property type="molecule type" value="Genomic_DNA"/>
</dbReference>
<feature type="domain" description="Aminoglycoside phosphotransferase" evidence="1">
    <location>
        <begin position="33"/>
        <end position="237"/>
    </location>
</feature>
<dbReference type="RefSeq" id="WP_338257161.1">
    <property type="nucleotide sequence ID" value="NZ_BSRI01000002.1"/>
</dbReference>
<evidence type="ECO:0000313" key="3">
    <source>
        <dbReference type="Proteomes" id="UP001344906"/>
    </source>
</evidence>
<reference evidence="2 3" key="1">
    <citation type="submission" date="2023-02" db="EMBL/GenBank/DDBJ databases">
        <title>Dictyobacter halimunensis sp. nov., a new member of the class Ktedonobacteria from forest soil in a geothermal area.</title>
        <authorList>
            <person name="Rachmania M.K."/>
            <person name="Ningsih F."/>
            <person name="Sakai Y."/>
            <person name="Yabe S."/>
            <person name="Yokota A."/>
            <person name="Sjamsuridzal W."/>
        </authorList>
    </citation>
    <scope>NUCLEOTIDE SEQUENCE [LARGE SCALE GENOMIC DNA]</scope>
    <source>
        <strain evidence="2 3">S3.2.2.5</strain>
    </source>
</reference>
<gene>
    <name evidence="2" type="ORF">KDH_69890</name>
</gene>
<dbReference type="SUPFAM" id="SSF56112">
    <property type="entry name" value="Protein kinase-like (PK-like)"/>
    <property type="match status" value="1"/>
</dbReference>
<evidence type="ECO:0000259" key="1">
    <source>
        <dbReference type="Pfam" id="PF01636"/>
    </source>
</evidence>
<dbReference type="InterPro" id="IPR011009">
    <property type="entry name" value="Kinase-like_dom_sf"/>
</dbReference>
<dbReference type="InterPro" id="IPR002575">
    <property type="entry name" value="Aminoglycoside_PTrfase"/>
</dbReference>
<dbReference type="Pfam" id="PF01636">
    <property type="entry name" value="APH"/>
    <property type="match status" value="1"/>
</dbReference>
<proteinExistence type="predicted"/>
<accession>A0ABQ6G3S1</accession>